<comment type="caution">
    <text evidence="13">The sequence shown here is derived from an EMBL/GenBank/DDBJ whole genome shotgun (WGS) entry which is preliminary data.</text>
</comment>
<dbReference type="CDD" id="cd00010">
    <property type="entry name" value="AAI_LTSS"/>
    <property type="match status" value="1"/>
</dbReference>
<evidence type="ECO:0000256" key="2">
    <source>
        <dbReference type="ARBA" id="ARBA00009748"/>
    </source>
</evidence>
<name>A0A6D2LDC4_9BRAS</name>
<evidence type="ECO:0000256" key="8">
    <source>
        <dbReference type="ARBA" id="ARBA00023180"/>
    </source>
</evidence>
<dbReference type="GO" id="GO:0098552">
    <property type="term" value="C:side of membrane"/>
    <property type="evidence" value="ECO:0007669"/>
    <property type="project" value="UniProtKB-KW"/>
</dbReference>
<dbReference type="OrthoDB" id="659547at2759"/>
<accession>A0A6D2LDC4</accession>
<dbReference type="InterPro" id="IPR016140">
    <property type="entry name" value="Bifunc_inhib/LTP/seed_store"/>
</dbReference>
<evidence type="ECO:0000256" key="6">
    <source>
        <dbReference type="ARBA" id="ARBA00023136"/>
    </source>
</evidence>
<keyword evidence="9" id="KW-0449">Lipoprotein</keyword>
<keyword evidence="6" id="KW-0472">Membrane</keyword>
<feature type="domain" description="Bifunctional inhibitor/plant lipid transfer protein/seed storage helical" evidence="12">
    <location>
        <begin position="47"/>
        <end position="124"/>
    </location>
</feature>
<feature type="chain" id="PRO_5025651529" description="Bifunctional inhibitor/plant lipid transfer protein/seed storage helical domain-containing protein" evidence="11">
    <location>
        <begin position="26"/>
        <end position="233"/>
    </location>
</feature>
<dbReference type="GO" id="GO:0008289">
    <property type="term" value="F:lipid binding"/>
    <property type="evidence" value="ECO:0007669"/>
    <property type="project" value="InterPro"/>
</dbReference>
<feature type="compositionally biased region" description="Low complexity" evidence="10">
    <location>
        <begin position="149"/>
        <end position="169"/>
    </location>
</feature>
<organism evidence="13 14">
    <name type="scientific">Microthlaspi erraticum</name>
    <dbReference type="NCBI Taxonomy" id="1685480"/>
    <lineage>
        <taxon>Eukaryota</taxon>
        <taxon>Viridiplantae</taxon>
        <taxon>Streptophyta</taxon>
        <taxon>Embryophyta</taxon>
        <taxon>Tracheophyta</taxon>
        <taxon>Spermatophyta</taxon>
        <taxon>Magnoliopsida</taxon>
        <taxon>eudicotyledons</taxon>
        <taxon>Gunneridae</taxon>
        <taxon>Pentapetalae</taxon>
        <taxon>rosids</taxon>
        <taxon>malvids</taxon>
        <taxon>Brassicales</taxon>
        <taxon>Brassicaceae</taxon>
        <taxon>Coluteocarpeae</taxon>
        <taxon>Microthlaspi</taxon>
    </lineage>
</organism>
<sequence length="233" mass="24123">MKQSLLLSVLLLLLSSSSLVAPIHARNKAKSPSSVPAPAPGPSNSDCSTVIYDMMGCLSYLTPGSNDTKPEKECCVGIQSVLEYNPVCICYGLKTSNEMGIPLNNSRTLAMPTTCKIPIAAPHCGLAGGASTPDASTPGMTPGSPSAGTPMITPSSTESPTSSPSMAESPEMKAPSPSKSGTNSLSVSTLTLVAVHDDGHRDISSKIVSLHIGLDNDNELLGCWLDLLRIQLT</sequence>
<dbReference type="InterPro" id="IPR043325">
    <property type="entry name" value="LTSS"/>
</dbReference>
<dbReference type="InterPro" id="IPR000528">
    <property type="entry name" value="Plant_nsLTP"/>
</dbReference>
<evidence type="ECO:0000256" key="1">
    <source>
        <dbReference type="ARBA" id="ARBA00004609"/>
    </source>
</evidence>
<feature type="compositionally biased region" description="Polar residues" evidence="10">
    <location>
        <begin position="133"/>
        <end position="147"/>
    </location>
</feature>
<dbReference type="InterPro" id="IPR036312">
    <property type="entry name" value="Bifun_inhib/LTP/seed_sf"/>
</dbReference>
<dbReference type="AlphaFoldDB" id="A0A6D2LDC4"/>
<feature type="region of interest" description="Disordered" evidence="10">
    <location>
        <begin position="130"/>
        <end position="184"/>
    </location>
</feature>
<keyword evidence="14" id="KW-1185">Reference proteome</keyword>
<dbReference type="Proteomes" id="UP000467841">
    <property type="component" value="Unassembled WGS sequence"/>
</dbReference>
<keyword evidence="3" id="KW-1003">Cell membrane</keyword>
<gene>
    <name evidence="13" type="ORF">MERR_LOCUS44991</name>
</gene>
<dbReference type="PANTHER" id="PTHR33044">
    <property type="entry name" value="BIFUNCTIONAL INHIBITOR/LIPID-TRANSFER PROTEIN/SEED STORAGE 2S ALBUMIN SUPERFAMILY PROTEIN-RELATED"/>
    <property type="match status" value="1"/>
</dbReference>
<keyword evidence="4" id="KW-0336">GPI-anchor</keyword>
<dbReference type="PRINTS" id="PR00382">
    <property type="entry name" value="LIPIDTRNSFER"/>
</dbReference>
<evidence type="ECO:0000313" key="13">
    <source>
        <dbReference type="EMBL" id="CAA7057755.1"/>
    </source>
</evidence>
<evidence type="ECO:0000256" key="3">
    <source>
        <dbReference type="ARBA" id="ARBA00022475"/>
    </source>
</evidence>
<dbReference type="GO" id="GO:0006869">
    <property type="term" value="P:lipid transport"/>
    <property type="evidence" value="ECO:0007669"/>
    <property type="project" value="InterPro"/>
</dbReference>
<keyword evidence="5 11" id="KW-0732">Signal</keyword>
<comment type="similarity">
    <text evidence="2">Belongs to the plant LTP family.</text>
</comment>
<evidence type="ECO:0000256" key="9">
    <source>
        <dbReference type="ARBA" id="ARBA00023288"/>
    </source>
</evidence>
<keyword evidence="7" id="KW-1015">Disulfide bond</keyword>
<comment type="subcellular location">
    <subcellularLocation>
        <location evidence="1">Cell membrane</location>
        <topology evidence="1">Lipid-anchor</topology>
        <topology evidence="1">GPI-anchor</topology>
    </subcellularLocation>
</comment>
<dbReference type="Pfam" id="PF14368">
    <property type="entry name" value="LTP_2"/>
    <property type="match status" value="1"/>
</dbReference>
<evidence type="ECO:0000256" key="4">
    <source>
        <dbReference type="ARBA" id="ARBA00022622"/>
    </source>
</evidence>
<evidence type="ECO:0000256" key="11">
    <source>
        <dbReference type="SAM" id="SignalP"/>
    </source>
</evidence>
<dbReference type="SUPFAM" id="SSF47699">
    <property type="entry name" value="Bifunctional inhibitor/lipid-transfer protein/seed storage 2S albumin"/>
    <property type="match status" value="1"/>
</dbReference>
<evidence type="ECO:0000256" key="7">
    <source>
        <dbReference type="ARBA" id="ARBA00023157"/>
    </source>
</evidence>
<proteinExistence type="inferred from homology"/>
<evidence type="ECO:0000259" key="12">
    <source>
        <dbReference type="SMART" id="SM00499"/>
    </source>
</evidence>
<feature type="signal peptide" evidence="11">
    <location>
        <begin position="1"/>
        <end position="25"/>
    </location>
</feature>
<evidence type="ECO:0000313" key="14">
    <source>
        <dbReference type="Proteomes" id="UP000467841"/>
    </source>
</evidence>
<dbReference type="SMART" id="SM00499">
    <property type="entry name" value="AAI"/>
    <property type="match status" value="1"/>
</dbReference>
<keyword evidence="8" id="KW-0325">Glycoprotein</keyword>
<dbReference type="EMBL" id="CACVBM020001706">
    <property type="protein sequence ID" value="CAA7057755.1"/>
    <property type="molecule type" value="Genomic_DNA"/>
</dbReference>
<dbReference type="GO" id="GO:0005886">
    <property type="term" value="C:plasma membrane"/>
    <property type="evidence" value="ECO:0007669"/>
    <property type="project" value="UniProtKB-SubCell"/>
</dbReference>
<evidence type="ECO:0000256" key="10">
    <source>
        <dbReference type="SAM" id="MobiDB-lite"/>
    </source>
</evidence>
<dbReference type="Gene3D" id="1.10.110.10">
    <property type="entry name" value="Plant lipid-transfer and hydrophobic proteins"/>
    <property type="match status" value="1"/>
</dbReference>
<reference evidence="13" key="1">
    <citation type="submission" date="2020-01" db="EMBL/GenBank/DDBJ databases">
        <authorList>
            <person name="Mishra B."/>
        </authorList>
    </citation>
    <scope>NUCLEOTIDE SEQUENCE [LARGE SCALE GENOMIC DNA]</scope>
</reference>
<evidence type="ECO:0000256" key="5">
    <source>
        <dbReference type="ARBA" id="ARBA00022729"/>
    </source>
</evidence>
<protein>
    <recommendedName>
        <fullName evidence="12">Bifunctional inhibitor/plant lipid transfer protein/seed storage helical domain-containing protein</fullName>
    </recommendedName>
</protein>